<gene>
    <name evidence="1" type="ORF">H0H12_29705</name>
</gene>
<dbReference type="Proteomes" id="UP000510934">
    <property type="component" value="Plasmid pBS1142"/>
</dbReference>
<organism evidence="1 2">
    <name type="scientific">Pseudomonas putida</name>
    <name type="common">Arthrobacter siderocapsulatus</name>
    <dbReference type="NCBI Taxonomy" id="303"/>
    <lineage>
        <taxon>Bacteria</taxon>
        <taxon>Pseudomonadati</taxon>
        <taxon>Pseudomonadota</taxon>
        <taxon>Gammaproteobacteria</taxon>
        <taxon>Pseudomonadales</taxon>
        <taxon>Pseudomonadaceae</taxon>
        <taxon>Pseudomonas</taxon>
    </lineage>
</organism>
<keyword evidence="1" id="KW-0614">Plasmid</keyword>
<accession>A0A7D6AE70</accession>
<reference evidence="1 2" key="1">
    <citation type="journal article" date="2009" name="Mikrobiologiia">
        <title>[Phenanthren biodegradation and interaction of Pseudomonas putida BS3701 and Burkholderia sp.BS3702 in plant rhizosphere].</title>
        <authorList>
            <person name="Ovchinnikova A.A."/>
            <person name="Vetrova A.A."/>
            <person name="Filonov A.E."/>
            <person name="Boronin A.M."/>
        </authorList>
    </citation>
    <scope>NUCLEOTIDE SEQUENCE [LARGE SCALE GENOMIC DNA]</scope>
    <source>
        <strain evidence="1 2">BS3701</strain>
        <plasmid evidence="2">pbs1142</plasmid>
    </source>
</reference>
<dbReference type="RefSeq" id="WP_180690229.1">
    <property type="nucleotide sequence ID" value="NZ_CP059054.1"/>
</dbReference>
<geneLocation type="plasmid" evidence="2">
    <name>pbs1142</name>
</geneLocation>
<evidence type="ECO:0000313" key="1">
    <source>
        <dbReference type="EMBL" id="QLJ17461.1"/>
    </source>
</evidence>
<dbReference type="AlphaFoldDB" id="A0A7D6AE70"/>
<protein>
    <submittedName>
        <fullName evidence="1">Uncharacterized protein</fullName>
    </submittedName>
</protein>
<dbReference type="EMBL" id="CP059054">
    <property type="protein sequence ID" value="QLJ17461.1"/>
    <property type="molecule type" value="Genomic_DNA"/>
</dbReference>
<proteinExistence type="predicted"/>
<name>A0A7D6AE70_PSEPU</name>
<sequence>MKLDLQLHFETFCHMHEQAPHVEAAVANDVPVHHAAAFMAFLQAKPFGKEVIHRKIGTDGYTKSEKVQAFTYDRYLIVVRTIGDTSRVFKFEAPNGLLLNHAEAIALEHYKMSTLHLI</sequence>
<evidence type="ECO:0000313" key="2">
    <source>
        <dbReference type="Proteomes" id="UP000510934"/>
    </source>
</evidence>